<reference evidence="2" key="1">
    <citation type="submission" date="2017-11" db="EMBL/GenBank/DDBJ databases">
        <title>Expression of a novel IL31RA splicing variant in matured rodent testis.</title>
        <authorList>
            <person name="Yamano Y."/>
            <person name="Yamabe K."/>
            <person name="Okamoto T."/>
            <person name="Ohyama K."/>
            <person name="Higuchi M."/>
        </authorList>
    </citation>
    <scope>NUCLEOTIDE SEQUENCE</scope>
    <source>
        <strain evidence="2">C57BL/6J</strain>
        <tissue evidence="2">Testis</tissue>
    </source>
</reference>
<dbReference type="EMBL" id="LC333759">
    <property type="protein sequence ID" value="BBB04690.1"/>
    <property type="molecule type" value="mRNA"/>
</dbReference>
<name>A0A7I6N2K7_MOUSE</name>
<feature type="signal peptide" evidence="1">
    <location>
        <begin position="1"/>
        <end position="18"/>
    </location>
</feature>
<dbReference type="AlphaFoldDB" id="A0A7I6N2K7"/>
<evidence type="ECO:0000313" key="2">
    <source>
        <dbReference type="EMBL" id="BBB04690.1"/>
    </source>
</evidence>
<dbReference type="MGI" id="MGI:2180511">
    <property type="gene designation" value="Il31ra"/>
</dbReference>
<keyword evidence="2" id="KW-0675">Receptor</keyword>
<evidence type="ECO:0000256" key="1">
    <source>
        <dbReference type="SAM" id="SignalP"/>
    </source>
</evidence>
<gene>
    <name evidence="3" type="primary">Il31ra</name>
    <name evidence="2" type="synonym">IL31RA</name>
</gene>
<accession>A0A7I6N2K7</accession>
<protein>
    <submittedName>
        <fullName evidence="2">Interleukin-31 receptor subunit alpha short peptide</fullName>
    </submittedName>
</protein>
<sequence>MWTLALWAFSFLCKFSLADISSKAVTEVTDFS</sequence>
<evidence type="ECO:0000313" key="3">
    <source>
        <dbReference type="MGI" id="MGI:2180511"/>
    </source>
</evidence>
<feature type="chain" id="PRO_5029590910" evidence="1">
    <location>
        <begin position="19"/>
        <end position="32"/>
    </location>
</feature>
<keyword evidence="1" id="KW-0732">Signal</keyword>
<organism evidence="2">
    <name type="scientific">Mus musculus</name>
    <name type="common">Mouse</name>
    <dbReference type="NCBI Taxonomy" id="10090"/>
    <lineage>
        <taxon>Eukaryota</taxon>
        <taxon>Metazoa</taxon>
        <taxon>Chordata</taxon>
        <taxon>Craniata</taxon>
        <taxon>Vertebrata</taxon>
        <taxon>Euteleostomi</taxon>
        <taxon>Mammalia</taxon>
        <taxon>Eutheria</taxon>
        <taxon>Euarchontoglires</taxon>
        <taxon>Glires</taxon>
        <taxon>Rodentia</taxon>
        <taxon>Myomorpha</taxon>
        <taxon>Muroidea</taxon>
        <taxon>Muridae</taxon>
        <taxon>Murinae</taxon>
        <taxon>Mus</taxon>
        <taxon>Mus</taxon>
    </lineage>
</organism>
<dbReference type="AGR" id="MGI:2180511"/>
<proteinExistence type="evidence at transcript level"/>